<accession>A0AAW6TEG6</accession>
<dbReference type="InterPro" id="IPR031656">
    <property type="entry name" value="DAO_C"/>
</dbReference>
<evidence type="ECO:0000256" key="4">
    <source>
        <dbReference type="ARBA" id="ARBA00022827"/>
    </source>
</evidence>
<proteinExistence type="inferred from homology"/>
<dbReference type="SUPFAM" id="SSF51905">
    <property type="entry name" value="FAD/NAD(P)-binding domain"/>
    <property type="match status" value="1"/>
</dbReference>
<dbReference type="InterPro" id="IPR036188">
    <property type="entry name" value="FAD/NAD-bd_sf"/>
</dbReference>
<comment type="caution">
    <text evidence="9">The sequence shown here is derived from an EMBL/GenBank/DDBJ whole genome shotgun (WGS) entry which is preliminary data.</text>
</comment>
<keyword evidence="4" id="KW-0274">FAD</keyword>
<evidence type="ECO:0000256" key="1">
    <source>
        <dbReference type="ARBA" id="ARBA00001974"/>
    </source>
</evidence>
<reference evidence="9 10" key="1">
    <citation type="submission" date="2023-04" db="EMBL/GenBank/DDBJ databases">
        <title>Klugiella caeni sp. nov. isolated from the sludge of biochemical tank.</title>
        <authorList>
            <person name="Geng K."/>
        </authorList>
    </citation>
    <scope>NUCLEOTIDE SEQUENCE [LARGE SCALE GENOMIC DNA]</scope>
    <source>
        <strain evidence="9 10">YN-L-19</strain>
    </source>
</reference>
<dbReference type="PANTHER" id="PTHR11985:SF15">
    <property type="entry name" value="GLYCEROL-3-PHOSPHATE DEHYDROGENASE, MITOCHONDRIAL"/>
    <property type="match status" value="1"/>
</dbReference>
<feature type="domain" description="Alpha-glycerophosphate oxidase C-terminal" evidence="8">
    <location>
        <begin position="430"/>
        <end position="551"/>
    </location>
</feature>
<comment type="cofactor">
    <cofactor evidence="1">
        <name>FAD</name>
        <dbReference type="ChEBI" id="CHEBI:57692"/>
    </cofactor>
</comment>
<dbReference type="RefSeq" id="WP_281489250.1">
    <property type="nucleotide sequence ID" value="NZ_JASATX010000004.1"/>
</dbReference>
<dbReference type="GO" id="GO:0006072">
    <property type="term" value="P:glycerol-3-phosphate metabolic process"/>
    <property type="evidence" value="ECO:0007669"/>
    <property type="project" value="InterPro"/>
</dbReference>
<name>A0AAW6TEG6_9MICO</name>
<dbReference type="AlphaFoldDB" id="A0AAW6TEG6"/>
<evidence type="ECO:0000256" key="6">
    <source>
        <dbReference type="SAM" id="MobiDB-lite"/>
    </source>
</evidence>
<dbReference type="Gene3D" id="1.10.8.870">
    <property type="entry name" value="Alpha-glycerophosphate oxidase, cap domain"/>
    <property type="match status" value="1"/>
</dbReference>
<evidence type="ECO:0000256" key="3">
    <source>
        <dbReference type="ARBA" id="ARBA00022630"/>
    </source>
</evidence>
<evidence type="ECO:0000256" key="5">
    <source>
        <dbReference type="ARBA" id="ARBA00023002"/>
    </source>
</evidence>
<evidence type="ECO:0000256" key="2">
    <source>
        <dbReference type="ARBA" id="ARBA00007330"/>
    </source>
</evidence>
<keyword evidence="3" id="KW-0285">Flavoprotein</keyword>
<sequence length="589" mass="64750">MTRRQKGSGIFMAERMQAAQRRLREGGAESVLIVGGGINGIATLRELALQGINAVLVERNDYCSGASAASSHMIHGGIRYLENGEFRLVQESVRERNRLLRLAPHRVRPLETVVPLFSTWSGLISAPLRLIRHRRSGRPAERGALLVKVGLILYDLYSRDGGRVPRHKFHGRRKSLEAMPRLNPDVKYTAAYFDASIADPERLALELLVDALATGNAESLNYTEVIGENEDGILLRDRTTGEEAAVRPGLVVNATGPWTDMTNAALGRPTHWMGGTKGSHIVVDNPDLLEACGGREVFFEHADGRIVLIYPLAGRVLIGTSDIHARGELDTVISEEEIVYFLDLVHHVFPDIEVRRDQIVHTFSGVRPLPSEGDAAPGFISRDYRIERDRSPRGTRLVSLVGGKWTTFRAVSEHLADTVLTEVGVQRTVSTTDLPIGGGKGYPAQREQDRWLAEHSQGLPIATMRTLFERYGTRAAEAAAVIAQDDQALATLEDYSRGEIRWIATAESVVRLADVVLRRTSIAFTGRASQEALEELAEVVGGALGWDDERRAEEVRRTLDELASRHPSRSTDALTESTDAKVSSSTASS</sequence>
<dbReference type="Gene3D" id="3.50.50.60">
    <property type="entry name" value="FAD/NAD(P)-binding domain"/>
    <property type="match status" value="1"/>
</dbReference>
<keyword evidence="5 9" id="KW-0560">Oxidoreductase</keyword>
<gene>
    <name evidence="9" type="ORF">QF206_10880</name>
</gene>
<feature type="compositionally biased region" description="Polar residues" evidence="6">
    <location>
        <begin position="570"/>
        <end position="589"/>
    </location>
</feature>
<keyword evidence="10" id="KW-1185">Reference proteome</keyword>
<dbReference type="GO" id="GO:0004368">
    <property type="term" value="F:glycerol-3-phosphate dehydrogenase (quinone) activity"/>
    <property type="evidence" value="ECO:0007669"/>
    <property type="project" value="InterPro"/>
</dbReference>
<protein>
    <submittedName>
        <fullName evidence="9">Glycerol-3-phosphate dehydrogenase/oxidase</fullName>
        <ecNumber evidence="9">1.-.-.-</ecNumber>
    </submittedName>
</protein>
<feature type="domain" description="FAD dependent oxidoreductase" evidence="7">
    <location>
        <begin position="31"/>
        <end position="376"/>
    </location>
</feature>
<evidence type="ECO:0000313" key="10">
    <source>
        <dbReference type="Proteomes" id="UP001321506"/>
    </source>
</evidence>
<dbReference type="PRINTS" id="PR01001">
    <property type="entry name" value="FADG3PDH"/>
</dbReference>
<evidence type="ECO:0000259" key="8">
    <source>
        <dbReference type="Pfam" id="PF16901"/>
    </source>
</evidence>
<evidence type="ECO:0000259" key="7">
    <source>
        <dbReference type="Pfam" id="PF01266"/>
    </source>
</evidence>
<dbReference type="Proteomes" id="UP001321506">
    <property type="component" value="Unassembled WGS sequence"/>
</dbReference>
<dbReference type="EMBL" id="JASATX010000004">
    <property type="protein sequence ID" value="MDI2099467.1"/>
    <property type="molecule type" value="Genomic_DNA"/>
</dbReference>
<dbReference type="PANTHER" id="PTHR11985">
    <property type="entry name" value="GLYCEROL-3-PHOSPHATE DEHYDROGENASE"/>
    <property type="match status" value="1"/>
</dbReference>
<feature type="region of interest" description="Disordered" evidence="6">
    <location>
        <begin position="560"/>
        <end position="589"/>
    </location>
</feature>
<dbReference type="InterPro" id="IPR038299">
    <property type="entry name" value="DAO_C_sf"/>
</dbReference>
<organism evidence="9 10">
    <name type="scientific">Ruicaihuangia caeni</name>
    <dbReference type="NCBI Taxonomy" id="3042517"/>
    <lineage>
        <taxon>Bacteria</taxon>
        <taxon>Bacillati</taxon>
        <taxon>Actinomycetota</taxon>
        <taxon>Actinomycetes</taxon>
        <taxon>Micrococcales</taxon>
        <taxon>Microbacteriaceae</taxon>
        <taxon>Ruicaihuangia</taxon>
    </lineage>
</organism>
<dbReference type="InterPro" id="IPR006076">
    <property type="entry name" value="FAD-dep_OxRdtase"/>
</dbReference>
<dbReference type="EC" id="1.-.-.-" evidence="9"/>
<comment type="similarity">
    <text evidence="2">Belongs to the FAD-dependent glycerol-3-phosphate dehydrogenase family.</text>
</comment>
<dbReference type="InterPro" id="IPR000447">
    <property type="entry name" value="G3P_DH_FAD-dep"/>
</dbReference>
<dbReference type="Pfam" id="PF16901">
    <property type="entry name" value="DAO_C"/>
    <property type="match status" value="1"/>
</dbReference>
<evidence type="ECO:0000313" key="9">
    <source>
        <dbReference type="EMBL" id="MDI2099467.1"/>
    </source>
</evidence>
<dbReference type="Gene3D" id="3.30.9.10">
    <property type="entry name" value="D-Amino Acid Oxidase, subunit A, domain 2"/>
    <property type="match status" value="1"/>
</dbReference>
<dbReference type="Pfam" id="PF01266">
    <property type="entry name" value="DAO"/>
    <property type="match status" value="1"/>
</dbReference>